<keyword evidence="1" id="KW-1133">Transmembrane helix</keyword>
<keyword evidence="2" id="KW-0687">Ribonucleoprotein</keyword>
<dbReference type="AlphaFoldDB" id="A0A0S2UP94"/>
<accession>A0A0S2UP94</accession>
<protein>
    <submittedName>
        <fullName evidence="2">50S ribosomal protein L18</fullName>
    </submittedName>
</protein>
<dbReference type="EMBL" id="CP013211">
    <property type="protein sequence ID" value="ALP70040.1"/>
    <property type="molecule type" value="Genomic_DNA"/>
</dbReference>
<dbReference type="OrthoDB" id="9912394at2"/>
<organism evidence="2 3">
    <name type="scientific">Candidatus Nasuia deltocephalincola</name>
    <dbReference type="NCBI Taxonomy" id="1160784"/>
    <lineage>
        <taxon>Bacteria</taxon>
        <taxon>Pseudomonadati</taxon>
        <taxon>Pseudomonadota</taxon>
        <taxon>Betaproteobacteria</taxon>
        <taxon>Candidatus Nasuia</taxon>
    </lineage>
</organism>
<keyword evidence="2" id="KW-0689">Ribosomal protein</keyword>
<feature type="transmembrane region" description="Helical" evidence="1">
    <location>
        <begin position="32"/>
        <end position="59"/>
    </location>
</feature>
<dbReference type="GO" id="GO:0005840">
    <property type="term" value="C:ribosome"/>
    <property type="evidence" value="ECO:0007669"/>
    <property type="project" value="UniProtKB-KW"/>
</dbReference>
<evidence type="ECO:0000256" key="1">
    <source>
        <dbReference type="SAM" id="Phobius"/>
    </source>
</evidence>
<proteinExistence type="predicted"/>
<evidence type="ECO:0000313" key="2">
    <source>
        <dbReference type="EMBL" id="ALP70040.1"/>
    </source>
</evidence>
<sequence length="116" mass="14151">MFISYFNKNIIFKKFLNFYSYKIFLYISNKSIYCNLLSFFKFNVIFSISNLTIFLKNFIILNFGKSINNKIFQFISKCLSIYLLDLKVYSIRFKLIKNKYSKNLKNFFISFKNFIF</sequence>
<name>A0A0S2UP94_9PROT</name>
<keyword evidence="1" id="KW-0472">Membrane</keyword>
<feature type="transmembrane region" description="Helical" evidence="1">
    <location>
        <begin position="71"/>
        <end position="89"/>
    </location>
</feature>
<reference evidence="3" key="1">
    <citation type="submission" date="2015-11" db="EMBL/GenBank/DDBJ databases">
        <title>Complete genome sequences of the obligate symbionts Candidatus Sulcia muelleri and Candidatus Nasuia deltocephalinicola from the pestiferous leafhopper, Macrosteles quadripunctulatus (Hemiptera: Cicadellidae).</title>
        <authorList>
            <person name="Bennett G.M."/>
            <person name="Abba S."/>
            <person name="Kube M."/>
            <person name="Marzachi C."/>
        </authorList>
    </citation>
    <scope>NUCLEOTIDE SEQUENCE [LARGE SCALE GENOMIC DNA]</scope>
    <source>
        <strain evidence="3">PUNC</strain>
    </source>
</reference>
<keyword evidence="1" id="KW-0812">Transmembrane</keyword>
<reference evidence="2 3" key="2">
    <citation type="journal article" date="2016" name="Genome Announc.">
        <title>Complete Genome Sequences of the Obligate Symbionts 'Candidatus Sulcia muelleri' and 'Ca. Nasuia deltocephalinicola' from the Pestiferous Leafhopper Macrosteles quadripunctulatus (Hemiptera: Cicadellidae).</title>
        <authorList>
            <person name="Bennett G.M."/>
            <person name="Abba S."/>
            <person name="Kube M."/>
            <person name="Marzachi C."/>
        </authorList>
    </citation>
    <scope>NUCLEOTIDE SEQUENCE [LARGE SCALE GENOMIC DNA]</scope>
    <source>
        <strain evidence="2 3">PUNC</strain>
    </source>
</reference>
<dbReference type="Proteomes" id="UP000055684">
    <property type="component" value="Chromosome"/>
</dbReference>
<gene>
    <name evidence="2" type="ORF">ASU29_127</name>
</gene>
<evidence type="ECO:0000313" key="3">
    <source>
        <dbReference type="Proteomes" id="UP000055684"/>
    </source>
</evidence>